<gene>
    <name evidence="2" type="ORF">K6K41_19055</name>
</gene>
<protein>
    <recommendedName>
        <fullName evidence="1">Fe/B12 periplasmic-binding domain-containing protein</fullName>
    </recommendedName>
</protein>
<dbReference type="RefSeq" id="WP_261401977.1">
    <property type="nucleotide sequence ID" value="NZ_CP081869.1"/>
</dbReference>
<accession>A0A9E6R7Q3</accession>
<dbReference type="KEGG" id="cmet:K6K41_19055"/>
<dbReference type="PROSITE" id="PS50983">
    <property type="entry name" value="FE_B12_PBP"/>
    <property type="match status" value="1"/>
</dbReference>
<dbReference type="AlphaFoldDB" id="A0A9E6R7Q3"/>
<dbReference type="InterPro" id="IPR002491">
    <property type="entry name" value="ABC_transptr_periplasmic_BD"/>
</dbReference>
<dbReference type="Gene3D" id="3.40.50.1980">
    <property type="entry name" value="Nitrogenase molybdenum iron protein domain"/>
    <property type="match status" value="1"/>
</dbReference>
<reference evidence="2" key="1">
    <citation type="submission" date="2021-08" db="EMBL/GenBank/DDBJ databases">
        <authorList>
            <person name="Zhang H."/>
            <person name="Xu M."/>
            <person name="Yu Z."/>
            <person name="Yang L."/>
            <person name="Cai Y."/>
        </authorList>
    </citation>
    <scope>NUCLEOTIDE SEQUENCE</scope>
    <source>
        <strain evidence="2">CHL1</strain>
    </source>
</reference>
<feature type="domain" description="Fe/B12 periplasmic-binding" evidence="1">
    <location>
        <begin position="30"/>
        <end position="179"/>
    </location>
</feature>
<dbReference type="Proteomes" id="UP000825701">
    <property type="component" value="Chromosome"/>
</dbReference>
<dbReference type="SUPFAM" id="SSF53807">
    <property type="entry name" value="Helical backbone' metal receptor"/>
    <property type="match status" value="1"/>
</dbReference>
<dbReference type="EMBL" id="CP081869">
    <property type="protein sequence ID" value="QZN98976.1"/>
    <property type="molecule type" value="Genomic_DNA"/>
</dbReference>
<evidence type="ECO:0000313" key="3">
    <source>
        <dbReference type="Proteomes" id="UP000825701"/>
    </source>
</evidence>
<dbReference type="PANTHER" id="PTHR30535">
    <property type="entry name" value="VITAMIN B12-BINDING PROTEIN"/>
    <property type="match status" value="1"/>
</dbReference>
<proteinExistence type="predicted"/>
<sequence length="179" mass="18649">MLSRRSLIAGAIGALAAPNIGLAAAWRPKRIIAIGGPITEILFGLGCGDQIVAVDQTSRFPGAARRKGDAGFHDDLSAAQLLSHAPDLVVSGEETSIADVKDALARSSVRVSSLKSVRRASDVTQRIRAAGDAVGDPGRAARRSRTQWRRISRPCPTISAACLRGDAPSSSWASAAATR</sequence>
<dbReference type="PANTHER" id="PTHR30535:SF4">
    <property type="entry name" value="HEMIN-BINDING PERIPLASMIC PROTEIN HMUT"/>
    <property type="match status" value="1"/>
</dbReference>
<evidence type="ECO:0000259" key="1">
    <source>
        <dbReference type="PROSITE" id="PS50983"/>
    </source>
</evidence>
<dbReference type="InterPro" id="IPR050902">
    <property type="entry name" value="ABC_Transporter_SBP"/>
</dbReference>
<name>A0A9E6R7Q3_9HYPH</name>
<organism evidence="2 3">
    <name type="scientific">Chenggangzhangella methanolivorans</name>
    <dbReference type="NCBI Taxonomy" id="1437009"/>
    <lineage>
        <taxon>Bacteria</taxon>
        <taxon>Pseudomonadati</taxon>
        <taxon>Pseudomonadota</taxon>
        <taxon>Alphaproteobacteria</taxon>
        <taxon>Hyphomicrobiales</taxon>
        <taxon>Methylopilaceae</taxon>
        <taxon>Chenggangzhangella</taxon>
    </lineage>
</organism>
<keyword evidence="3" id="KW-1185">Reference proteome</keyword>
<evidence type="ECO:0000313" key="2">
    <source>
        <dbReference type="EMBL" id="QZN98976.1"/>
    </source>
</evidence>